<protein>
    <submittedName>
        <fullName evidence="2">Uncharacterized protein</fullName>
    </submittedName>
</protein>
<dbReference type="PANTHER" id="PTHR34828:SF1">
    <property type="entry name" value="TESTIS-EXPRESSED PROTEIN 45"/>
    <property type="match status" value="1"/>
</dbReference>
<sequence length="448" mass="50641">MSAVVKTLIQGRPVGKDFFLSSNIPFLDRDRPDAFSTRFQEEYRPFTSKKAEPFSPPTAAQVDHKDLRHIKEYRTDAKESYHAHKMPQITRIPAWTMLQTNFKMQTDPGEEAFLTTQSQQFCRQPFQPPPSPIRQIETPKAIQHAEKLPESTNQASYTPHNCCPVLKASAKHLAEGFPTIKGDRRHQSLLSHYNNSFLGAWSRAAVPVEKHSGVAMGDPVNIVERETTHAASFSRPTGCSPPVLTTERLKLSLGSLSPIWSSTTREAFPHYKIEDPVVVTKRNENYSSFPKGDTDTRRDKERMSVTTNRTSFYDLSLTALPVHVPGTDLMTKSHVQFGPSRLSSMCYSTTAKENFSKQDGERARPAIPLPSNILSGAERDLNPSTTKCDYLPVKASRQTPFPSQQRSHLRFPLAHRYFRTIHSEEYTAKPLIFQRPGLSQLTTNFVIQ</sequence>
<accession>A0AAD6FQ46</accession>
<feature type="region of interest" description="Disordered" evidence="1">
    <location>
        <begin position="284"/>
        <end position="303"/>
    </location>
</feature>
<feature type="compositionally biased region" description="Basic and acidic residues" evidence="1">
    <location>
        <begin position="292"/>
        <end position="303"/>
    </location>
</feature>
<evidence type="ECO:0000313" key="2">
    <source>
        <dbReference type="EMBL" id="KAJ4943750.1"/>
    </source>
</evidence>
<dbReference type="AlphaFoldDB" id="A0AAD6FQ46"/>
<keyword evidence="3" id="KW-1185">Reference proteome</keyword>
<evidence type="ECO:0000313" key="3">
    <source>
        <dbReference type="Proteomes" id="UP001219934"/>
    </source>
</evidence>
<evidence type="ECO:0000256" key="1">
    <source>
        <dbReference type="SAM" id="MobiDB-lite"/>
    </source>
</evidence>
<comment type="caution">
    <text evidence="2">The sequence shown here is derived from an EMBL/GenBank/DDBJ whole genome shotgun (WGS) entry which is preliminary data.</text>
</comment>
<dbReference type="InterPro" id="IPR028001">
    <property type="entry name" value="SAXO5"/>
</dbReference>
<organism evidence="2 3">
    <name type="scientific">Pogonophryne albipinna</name>
    <dbReference type="NCBI Taxonomy" id="1090488"/>
    <lineage>
        <taxon>Eukaryota</taxon>
        <taxon>Metazoa</taxon>
        <taxon>Chordata</taxon>
        <taxon>Craniata</taxon>
        <taxon>Vertebrata</taxon>
        <taxon>Euteleostomi</taxon>
        <taxon>Actinopterygii</taxon>
        <taxon>Neopterygii</taxon>
        <taxon>Teleostei</taxon>
        <taxon>Neoteleostei</taxon>
        <taxon>Acanthomorphata</taxon>
        <taxon>Eupercaria</taxon>
        <taxon>Perciformes</taxon>
        <taxon>Notothenioidei</taxon>
        <taxon>Pogonophryne</taxon>
    </lineage>
</organism>
<dbReference type="PANTHER" id="PTHR34828">
    <property type="entry name" value="TESTIS-EXPRESSED PROTEIN 45"/>
    <property type="match status" value="1"/>
</dbReference>
<dbReference type="EMBL" id="JAPTMU010000005">
    <property type="protein sequence ID" value="KAJ4943750.1"/>
    <property type="molecule type" value="Genomic_DNA"/>
</dbReference>
<dbReference type="Pfam" id="PF15373">
    <property type="entry name" value="SAXO5-like"/>
    <property type="match status" value="1"/>
</dbReference>
<gene>
    <name evidence="2" type="ORF">JOQ06_006247</name>
</gene>
<proteinExistence type="predicted"/>
<dbReference type="Proteomes" id="UP001219934">
    <property type="component" value="Unassembled WGS sequence"/>
</dbReference>
<reference evidence="2" key="1">
    <citation type="submission" date="2022-11" db="EMBL/GenBank/DDBJ databases">
        <title>Chromosome-level genome of Pogonophryne albipinna.</title>
        <authorList>
            <person name="Jo E."/>
        </authorList>
    </citation>
    <scope>NUCLEOTIDE SEQUENCE</scope>
    <source>
        <strain evidence="2">SGF0006</strain>
        <tissue evidence="2">Muscle</tissue>
    </source>
</reference>
<name>A0AAD6FQ46_9TELE</name>